<organism evidence="1 2">
    <name type="scientific">Kibdelosporangium phytohabitans</name>
    <dbReference type="NCBI Taxonomy" id="860235"/>
    <lineage>
        <taxon>Bacteria</taxon>
        <taxon>Bacillati</taxon>
        <taxon>Actinomycetota</taxon>
        <taxon>Actinomycetes</taxon>
        <taxon>Pseudonocardiales</taxon>
        <taxon>Pseudonocardiaceae</taxon>
        <taxon>Kibdelosporangium</taxon>
    </lineage>
</organism>
<dbReference type="KEGG" id="kphy:AOZ06_25025"/>
<name>A0A0N9I1L3_9PSEU</name>
<accession>A0A0N9I1L3</accession>
<evidence type="ECO:0000313" key="1">
    <source>
        <dbReference type="EMBL" id="ALG09729.1"/>
    </source>
</evidence>
<dbReference type="AlphaFoldDB" id="A0A0N9I1L3"/>
<gene>
    <name evidence="1" type="ORF">AOZ06_25025</name>
</gene>
<protein>
    <submittedName>
        <fullName evidence="1">Uncharacterized protein</fullName>
    </submittedName>
</protein>
<dbReference type="EMBL" id="CP012752">
    <property type="protein sequence ID" value="ALG09729.1"/>
    <property type="molecule type" value="Genomic_DNA"/>
</dbReference>
<proteinExistence type="predicted"/>
<dbReference type="Proteomes" id="UP000063699">
    <property type="component" value="Chromosome"/>
</dbReference>
<reference evidence="1 2" key="1">
    <citation type="submission" date="2015-07" db="EMBL/GenBank/DDBJ databases">
        <title>Genome sequencing of Kibdelosporangium phytohabitans.</title>
        <authorList>
            <person name="Qin S."/>
            <person name="Xing K."/>
        </authorList>
    </citation>
    <scope>NUCLEOTIDE SEQUENCE [LARGE SCALE GENOMIC DNA]</scope>
    <source>
        <strain evidence="1 2">KLBMP1111</strain>
    </source>
</reference>
<keyword evidence="2" id="KW-1185">Reference proteome</keyword>
<dbReference type="RefSeq" id="WP_054291633.1">
    <property type="nucleotide sequence ID" value="NZ_CP012752.1"/>
</dbReference>
<evidence type="ECO:0000313" key="2">
    <source>
        <dbReference type="Proteomes" id="UP000063699"/>
    </source>
</evidence>
<sequence length="78" mass="8501">MTSEIDSTEARLADAQQKRADWITKIADAATAARKAQVESEKYSFCAGAARQWVQVPQFGSADSQDKLDDVVLLCHTG</sequence>